<feature type="domain" description="HTH hxlR-type" evidence="4">
    <location>
        <begin position="9"/>
        <end position="119"/>
    </location>
</feature>
<evidence type="ECO:0000259" key="4">
    <source>
        <dbReference type="PROSITE" id="PS51118"/>
    </source>
</evidence>
<evidence type="ECO:0000313" key="7">
    <source>
        <dbReference type="Proteomes" id="UP000233720"/>
    </source>
</evidence>
<keyword evidence="1" id="KW-0805">Transcription regulation</keyword>
<protein>
    <submittedName>
        <fullName evidence="5">MarR family transcriptional regulator</fullName>
    </submittedName>
</protein>
<dbReference type="Gene3D" id="1.10.10.10">
    <property type="entry name" value="Winged helix-like DNA-binding domain superfamily/Winged helix DNA-binding domain"/>
    <property type="match status" value="1"/>
</dbReference>
<dbReference type="EMBL" id="PHKV01000011">
    <property type="protein sequence ID" value="PKV10999.1"/>
    <property type="molecule type" value="Genomic_DNA"/>
</dbReference>
<dbReference type="EMBL" id="PHKW01000012">
    <property type="protein sequence ID" value="PKV15172.1"/>
    <property type="molecule type" value="Genomic_DNA"/>
</dbReference>
<evidence type="ECO:0000313" key="6">
    <source>
        <dbReference type="EMBL" id="PKV15172.1"/>
    </source>
</evidence>
<keyword evidence="8" id="KW-1185">Reference proteome</keyword>
<evidence type="ECO:0000256" key="2">
    <source>
        <dbReference type="ARBA" id="ARBA00023125"/>
    </source>
</evidence>
<name>A0A2N3REU9_9XANT</name>
<evidence type="ECO:0000313" key="8">
    <source>
        <dbReference type="Proteomes" id="UP000233748"/>
    </source>
</evidence>
<dbReference type="AlphaFoldDB" id="A0A2N3REU9"/>
<evidence type="ECO:0000256" key="3">
    <source>
        <dbReference type="ARBA" id="ARBA00023163"/>
    </source>
</evidence>
<dbReference type="GO" id="GO:0003677">
    <property type="term" value="F:DNA binding"/>
    <property type="evidence" value="ECO:0007669"/>
    <property type="project" value="UniProtKB-KW"/>
</dbReference>
<dbReference type="RefSeq" id="WP_101364839.1">
    <property type="nucleotide sequence ID" value="NZ_PHKV01000011.1"/>
</dbReference>
<sequence>MKKHTIELCKGSPDDIAVLREHMRRAVALFSGKWKLEILWLLDQRLHRFNELRRAIPDVTQHMLTAQLRELEADGLVRRTVYAEVPPRVEYEITDDAKRLKPVFEAIFAWAGDCKRGDEGARR</sequence>
<dbReference type="Pfam" id="PF01638">
    <property type="entry name" value="HxlR"/>
    <property type="match status" value="1"/>
</dbReference>
<dbReference type="PANTHER" id="PTHR33204">
    <property type="entry name" value="TRANSCRIPTIONAL REGULATOR, MARR FAMILY"/>
    <property type="match status" value="1"/>
</dbReference>
<keyword evidence="3" id="KW-0804">Transcription</keyword>
<evidence type="ECO:0000313" key="5">
    <source>
        <dbReference type="EMBL" id="PKV10999.1"/>
    </source>
</evidence>
<dbReference type="InterPro" id="IPR002577">
    <property type="entry name" value="HTH_HxlR"/>
</dbReference>
<evidence type="ECO:0000256" key="1">
    <source>
        <dbReference type="ARBA" id="ARBA00023015"/>
    </source>
</evidence>
<dbReference type="InterPro" id="IPR036390">
    <property type="entry name" value="WH_DNA-bd_sf"/>
</dbReference>
<accession>A0A2N3REU9</accession>
<dbReference type="SUPFAM" id="SSF46785">
    <property type="entry name" value="Winged helix' DNA-binding domain"/>
    <property type="match status" value="1"/>
</dbReference>
<dbReference type="Proteomes" id="UP000233748">
    <property type="component" value="Unassembled WGS sequence"/>
</dbReference>
<dbReference type="Proteomes" id="UP000233720">
    <property type="component" value="Unassembled WGS sequence"/>
</dbReference>
<dbReference type="PROSITE" id="PS51118">
    <property type="entry name" value="HTH_HXLR"/>
    <property type="match status" value="1"/>
</dbReference>
<proteinExistence type="predicted"/>
<dbReference type="PANTHER" id="PTHR33204:SF29">
    <property type="entry name" value="TRANSCRIPTIONAL REGULATOR"/>
    <property type="match status" value="1"/>
</dbReference>
<gene>
    <name evidence="5" type="ORF">XpruCFBP8353_20225</name>
    <name evidence="6" type="ORF">XpruCFBP8354_21050</name>
</gene>
<organism evidence="5 7">
    <name type="scientific">Xanthomonas prunicola</name>
    <dbReference type="NCBI Taxonomy" id="2053930"/>
    <lineage>
        <taxon>Bacteria</taxon>
        <taxon>Pseudomonadati</taxon>
        <taxon>Pseudomonadota</taxon>
        <taxon>Gammaproteobacteria</taxon>
        <taxon>Lysobacterales</taxon>
        <taxon>Lysobacteraceae</taxon>
        <taxon>Xanthomonas</taxon>
    </lineage>
</organism>
<keyword evidence="2" id="KW-0238">DNA-binding</keyword>
<dbReference type="InterPro" id="IPR036388">
    <property type="entry name" value="WH-like_DNA-bd_sf"/>
</dbReference>
<reference evidence="7 8" key="1">
    <citation type="submission" date="2017-11" db="EMBL/GenBank/DDBJ databases">
        <title>Xanthomonas prunicola sp. nov., a novel pathogen that affects nectarine (Prunus persica var. nectarine) trees.</title>
        <authorList>
            <person name="Lopez M."/>
            <person name="Lopez-Soriano P."/>
            <person name="Garita-Cambronero J."/>
            <person name="Beltran C."/>
            <person name="Taghouti G."/>
            <person name="Portier P."/>
            <person name="Cubero J."/>
            <person name="Fischer-Le Saux M."/>
            <person name="Marco-Noales E."/>
        </authorList>
    </citation>
    <scope>NUCLEOTIDE SEQUENCE [LARGE SCALE GENOMIC DNA]</scope>
    <source>
        <strain evidence="5 7">CFBP8353</strain>
        <strain evidence="6 8">CFBP8354</strain>
    </source>
</reference>
<comment type="caution">
    <text evidence="5">The sequence shown here is derived from an EMBL/GenBank/DDBJ whole genome shotgun (WGS) entry which is preliminary data.</text>
</comment>
<dbReference type="OrthoDB" id="9807069at2"/>